<dbReference type="Pfam" id="PF00400">
    <property type="entry name" value="WD40"/>
    <property type="match status" value="2"/>
</dbReference>
<dbReference type="PROSITE" id="PS50082">
    <property type="entry name" value="WD_REPEATS_2"/>
    <property type="match status" value="1"/>
</dbReference>
<proteinExistence type="predicted"/>
<dbReference type="AlphaFoldDB" id="A0A6G1HTG4"/>
<feature type="region of interest" description="Disordered" evidence="4">
    <location>
        <begin position="348"/>
        <end position="383"/>
    </location>
</feature>
<gene>
    <name evidence="5" type="ORF">EJ06DRAFT_48596</name>
</gene>
<keyword evidence="6" id="KW-1185">Reference proteome</keyword>
<keyword evidence="2" id="KW-0677">Repeat</keyword>
<evidence type="ECO:0000313" key="6">
    <source>
        <dbReference type="Proteomes" id="UP000799640"/>
    </source>
</evidence>
<evidence type="ECO:0000256" key="2">
    <source>
        <dbReference type="ARBA" id="ARBA00022737"/>
    </source>
</evidence>
<dbReference type="SUPFAM" id="SSF50978">
    <property type="entry name" value="WD40 repeat-like"/>
    <property type="match status" value="1"/>
</dbReference>
<protein>
    <submittedName>
        <fullName evidence="5">WD repeat protein</fullName>
    </submittedName>
</protein>
<dbReference type="SMART" id="SM00320">
    <property type="entry name" value="WD40"/>
    <property type="match status" value="4"/>
</dbReference>
<dbReference type="InterPro" id="IPR015943">
    <property type="entry name" value="WD40/YVTN_repeat-like_dom_sf"/>
</dbReference>
<dbReference type="InterPro" id="IPR036322">
    <property type="entry name" value="WD40_repeat_dom_sf"/>
</dbReference>
<dbReference type="Proteomes" id="UP000799640">
    <property type="component" value="Unassembled WGS sequence"/>
</dbReference>
<dbReference type="OrthoDB" id="25131at2759"/>
<dbReference type="InterPro" id="IPR001680">
    <property type="entry name" value="WD40_rpt"/>
</dbReference>
<reference evidence="5" key="1">
    <citation type="journal article" date="2020" name="Stud. Mycol.">
        <title>101 Dothideomycetes genomes: a test case for predicting lifestyles and emergence of pathogens.</title>
        <authorList>
            <person name="Haridas S."/>
            <person name="Albert R."/>
            <person name="Binder M."/>
            <person name="Bloem J."/>
            <person name="Labutti K."/>
            <person name="Salamov A."/>
            <person name="Andreopoulos B."/>
            <person name="Baker S."/>
            <person name="Barry K."/>
            <person name="Bills G."/>
            <person name="Bluhm B."/>
            <person name="Cannon C."/>
            <person name="Castanera R."/>
            <person name="Culley D."/>
            <person name="Daum C."/>
            <person name="Ezra D."/>
            <person name="Gonzalez J."/>
            <person name="Henrissat B."/>
            <person name="Kuo A."/>
            <person name="Liang C."/>
            <person name="Lipzen A."/>
            <person name="Lutzoni F."/>
            <person name="Magnuson J."/>
            <person name="Mondo S."/>
            <person name="Nolan M."/>
            <person name="Ohm R."/>
            <person name="Pangilinan J."/>
            <person name="Park H.-J."/>
            <person name="Ramirez L."/>
            <person name="Alfaro M."/>
            <person name="Sun H."/>
            <person name="Tritt A."/>
            <person name="Yoshinaga Y."/>
            <person name="Zwiers L.-H."/>
            <person name="Turgeon B."/>
            <person name="Goodwin S."/>
            <person name="Spatafora J."/>
            <person name="Crous P."/>
            <person name="Grigoriev I."/>
        </authorList>
    </citation>
    <scope>NUCLEOTIDE SEQUENCE</scope>
    <source>
        <strain evidence="5">CBS 262.69</strain>
    </source>
</reference>
<dbReference type="Gene3D" id="2.130.10.10">
    <property type="entry name" value="YVTN repeat-like/Quinoprotein amine dehydrogenase"/>
    <property type="match status" value="1"/>
</dbReference>
<feature type="repeat" description="WD" evidence="3">
    <location>
        <begin position="167"/>
        <end position="202"/>
    </location>
</feature>
<name>A0A6G1HTG4_9PEZI</name>
<evidence type="ECO:0000256" key="3">
    <source>
        <dbReference type="PROSITE-ProRule" id="PRU00221"/>
    </source>
</evidence>
<dbReference type="PANTHER" id="PTHR22889:SF0">
    <property type="entry name" value="WD REPEAT-CONTAINING PROTEIN 89"/>
    <property type="match status" value="1"/>
</dbReference>
<accession>A0A6G1HTG4</accession>
<dbReference type="InterPro" id="IPR039328">
    <property type="entry name" value="WDR89"/>
</dbReference>
<keyword evidence="1 3" id="KW-0853">WD repeat</keyword>
<dbReference type="EMBL" id="ML996697">
    <property type="protein sequence ID" value="KAF2399353.1"/>
    <property type="molecule type" value="Genomic_DNA"/>
</dbReference>
<dbReference type="PANTHER" id="PTHR22889">
    <property type="entry name" value="WD REPEAT-CONTAINING PROTEIN 89"/>
    <property type="match status" value="1"/>
</dbReference>
<sequence>MEYHQTASSDLHLPPDSYIYTFATTAPQVSPRTDAHSLTPTSRLAVISSDNSLRIFDPETLALRPDGVYANIHTSVTCLTRFAPTAADANIFLTAGRDGRVRGWDLRSRCAALEFRNPKREALSALAADYGLHTVVAGTELEGNGPGDVRVLGWDARKPDAPRLIYEESHTDTITELRFVPNAGSETLLLSASTDGLINIFDTAVAEEDDAVFQVVNHRSALHHAGLIGGDIYGLGTDETFSLYALQSPDLDAADPQPTHFGDVREPLNCEYAIGAYSTRHPFLAVGRHSADPLVELIPLKKREDAWSFRPKKTRRLVGAHGGEIVRDIFASEAAIFSCGEDGTVKQWRPADTDVEMTGTRAPKRRGSTASPRAEKRSRNSRS</sequence>
<evidence type="ECO:0000256" key="4">
    <source>
        <dbReference type="SAM" id="MobiDB-lite"/>
    </source>
</evidence>
<evidence type="ECO:0000256" key="1">
    <source>
        <dbReference type="ARBA" id="ARBA00022574"/>
    </source>
</evidence>
<organism evidence="5 6">
    <name type="scientific">Trichodelitschia bisporula</name>
    <dbReference type="NCBI Taxonomy" id="703511"/>
    <lineage>
        <taxon>Eukaryota</taxon>
        <taxon>Fungi</taxon>
        <taxon>Dikarya</taxon>
        <taxon>Ascomycota</taxon>
        <taxon>Pezizomycotina</taxon>
        <taxon>Dothideomycetes</taxon>
        <taxon>Dothideomycetes incertae sedis</taxon>
        <taxon>Phaeotrichales</taxon>
        <taxon>Phaeotrichaceae</taxon>
        <taxon>Trichodelitschia</taxon>
    </lineage>
</organism>
<feature type="compositionally biased region" description="Basic and acidic residues" evidence="4">
    <location>
        <begin position="373"/>
        <end position="383"/>
    </location>
</feature>
<evidence type="ECO:0000313" key="5">
    <source>
        <dbReference type="EMBL" id="KAF2399353.1"/>
    </source>
</evidence>